<gene>
    <name evidence="2" type="ORF">M404DRAFT_1001581</name>
    <name evidence="1" type="ORF">M404DRAFT_1005333</name>
</gene>
<reference evidence="1" key="3">
    <citation type="submission" date="2015-02" db="EMBL/GenBank/DDBJ databases">
        <title>Evolutionary Origins and Diversification of the Mycorrhizal Mutualists.</title>
        <authorList>
            <consortium name="DOE Joint Genome Institute"/>
            <consortium name="Mycorrhizal Genomics Consortium"/>
            <person name="Kohler A."/>
            <person name="Kuo A."/>
            <person name="Nagy L.G."/>
            <person name="Floudas D."/>
            <person name="Copeland A."/>
            <person name="Barry K.W."/>
            <person name="Cichocki N."/>
            <person name="Veneault-Fourrey C."/>
            <person name="LaButti K."/>
            <person name="Lindquist E.A."/>
            <person name="Lipzen A."/>
            <person name="Lundell T."/>
            <person name="Morin E."/>
            <person name="Murat C."/>
            <person name="Riley R."/>
            <person name="Ohm R."/>
            <person name="Sun H."/>
            <person name="Tunlid A."/>
            <person name="Henrissat B."/>
            <person name="Grigoriev I.V."/>
            <person name="Hibbett D.S."/>
            <person name="Martin F."/>
        </authorList>
    </citation>
    <scope>NUCLEOTIDE SEQUENCE</scope>
    <source>
        <strain evidence="1">Marx 270</strain>
    </source>
</reference>
<keyword evidence="3" id="KW-1185">Reference proteome</keyword>
<reference evidence="1 3" key="1">
    <citation type="submission" date="2014-04" db="EMBL/GenBank/DDBJ databases">
        <authorList>
            <consortium name="DOE Joint Genome Institute"/>
            <person name="Kuo A."/>
            <person name="Kohler A."/>
            <person name="Costa M.D."/>
            <person name="Nagy L.G."/>
            <person name="Floudas D."/>
            <person name="Copeland A."/>
            <person name="Barry K.W."/>
            <person name="Cichocki N."/>
            <person name="Veneault-Fourrey C."/>
            <person name="LaButti K."/>
            <person name="Lindquist E.A."/>
            <person name="Lipzen A."/>
            <person name="Lundell T."/>
            <person name="Morin E."/>
            <person name="Murat C."/>
            <person name="Sun H."/>
            <person name="Tunlid A."/>
            <person name="Henrissat B."/>
            <person name="Grigoriev I.V."/>
            <person name="Hibbett D.S."/>
            <person name="Martin F."/>
            <person name="Nordberg H.P."/>
            <person name="Cantor M.N."/>
            <person name="Hua S.X."/>
        </authorList>
    </citation>
    <scope>NUCLEOTIDE SEQUENCE [LARGE SCALE GENOMIC DNA]</scope>
    <source>
        <strain evidence="1 3">Marx 270</strain>
    </source>
</reference>
<proteinExistence type="predicted"/>
<evidence type="ECO:0000313" key="3">
    <source>
        <dbReference type="Proteomes" id="UP000054217"/>
    </source>
</evidence>
<evidence type="ECO:0000313" key="1">
    <source>
        <dbReference type="EMBL" id="KIN98485.1"/>
    </source>
</evidence>
<sequence>MRFRNVHANPGPTVVLIQYVSSGVEGLGHTRITQSHPANVFARTFSGAQSNAMFSVVSVRCGGWLSSGVTASRRTWRSVTSPLTPTSKTLWK</sequence>
<evidence type="ECO:0000313" key="2">
    <source>
        <dbReference type="EMBL" id="KIO02965.1"/>
    </source>
</evidence>
<dbReference type="AlphaFoldDB" id="A0A0C3NSK4"/>
<name>A0A0C3NSK4_PISTI</name>
<dbReference type="EMBL" id="KN831978">
    <property type="protein sequence ID" value="KIO02965.1"/>
    <property type="molecule type" value="Genomic_DNA"/>
</dbReference>
<organism evidence="1 3">
    <name type="scientific">Pisolithus tinctorius Marx 270</name>
    <dbReference type="NCBI Taxonomy" id="870435"/>
    <lineage>
        <taxon>Eukaryota</taxon>
        <taxon>Fungi</taxon>
        <taxon>Dikarya</taxon>
        <taxon>Basidiomycota</taxon>
        <taxon>Agaricomycotina</taxon>
        <taxon>Agaricomycetes</taxon>
        <taxon>Agaricomycetidae</taxon>
        <taxon>Boletales</taxon>
        <taxon>Sclerodermatineae</taxon>
        <taxon>Pisolithaceae</taxon>
        <taxon>Pisolithus</taxon>
    </lineage>
</organism>
<dbReference type="Proteomes" id="UP000054217">
    <property type="component" value="Unassembled WGS sequence"/>
</dbReference>
<dbReference type="HOGENOM" id="CLU_2414186_0_0_1"/>
<dbReference type="EMBL" id="KN832015">
    <property type="protein sequence ID" value="KIN98485.1"/>
    <property type="molecule type" value="Genomic_DNA"/>
</dbReference>
<accession>A0A0C3NSK4</accession>
<reference evidence="3" key="2">
    <citation type="submission" date="2015-01" db="EMBL/GenBank/DDBJ databases">
        <title>Evolutionary Origins and Diversification of the Mycorrhizal Mutualists.</title>
        <authorList>
            <consortium name="DOE Joint Genome Institute"/>
            <consortium name="Mycorrhizal Genomics Consortium"/>
            <person name="Kohler A."/>
            <person name="Kuo A."/>
            <person name="Nagy L.G."/>
            <person name="Floudas D."/>
            <person name="Copeland A."/>
            <person name="Barry K.W."/>
            <person name="Cichocki N."/>
            <person name="Veneault-Fourrey C."/>
            <person name="LaButti K."/>
            <person name="Lindquist E.A."/>
            <person name="Lipzen A."/>
            <person name="Lundell T."/>
            <person name="Morin E."/>
            <person name="Murat C."/>
            <person name="Riley R."/>
            <person name="Ohm R."/>
            <person name="Sun H."/>
            <person name="Tunlid A."/>
            <person name="Henrissat B."/>
            <person name="Grigoriev I.V."/>
            <person name="Hibbett D.S."/>
            <person name="Martin F."/>
        </authorList>
    </citation>
    <scope>NUCLEOTIDE SEQUENCE [LARGE SCALE GENOMIC DNA]</scope>
    <source>
        <strain evidence="2 3">Marx 270</strain>
    </source>
</reference>
<protein>
    <submittedName>
        <fullName evidence="1">Uncharacterized protein</fullName>
    </submittedName>
</protein>